<dbReference type="PANTHER" id="PTHR47723:SF19">
    <property type="entry name" value="POLYNUCLEOTIDYL TRANSFERASE, RIBONUCLEASE H-LIKE SUPERFAMILY PROTEIN"/>
    <property type="match status" value="1"/>
</dbReference>
<name>A0A2C9UXB0_MANES</name>
<accession>A0A2C9UXB0</accession>
<dbReference type="AlphaFoldDB" id="A0A2C9UXB0"/>
<dbReference type="InterPro" id="IPR036397">
    <property type="entry name" value="RNaseH_sf"/>
</dbReference>
<dbReference type="GO" id="GO:0003676">
    <property type="term" value="F:nucleic acid binding"/>
    <property type="evidence" value="ECO:0007669"/>
    <property type="project" value="InterPro"/>
</dbReference>
<reference evidence="1" key="1">
    <citation type="submission" date="2016-02" db="EMBL/GenBank/DDBJ databases">
        <title>WGS assembly of Manihot esculenta.</title>
        <authorList>
            <person name="Bredeson J.V."/>
            <person name="Prochnik S.E."/>
            <person name="Lyons J.B."/>
            <person name="Schmutz J."/>
            <person name="Grimwood J."/>
            <person name="Vrebalov J."/>
            <person name="Bart R.S."/>
            <person name="Amuge T."/>
            <person name="Ferguson M.E."/>
            <person name="Green R."/>
            <person name="Putnam N."/>
            <person name="Stites J."/>
            <person name="Rounsley S."/>
            <person name="Rokhsar D.S."/>
        </authorList>
    </citation>
    <scope>NUCLEOTIDE SEQUENCE [LARGE SCALE GENOMIC DNA]</scope>
    <source>
        <tissue evidence="1">Leaf</tissue>
    </source>
</reference>
<protein>
    <submittedName>
        <fullName evidence="1">Uncharacterized protein</fullName>
    </submittedName>
</protein>
<evidence type="ECO:0000313" key="1">
    <source>
        <dbReference type="EMBL" id="OAY35471.1"/>
    </source>
</evidence>
<sequence length="173" mass="19891">MGKGNINQVKGVYVSWYPPPKEWLKLNSDGSICWRNHTVSWGVLSRDLNNKLVHGFVVSWRMCSILQAEIWALWERVKLTRSLDIQRLYIKCNNILAMQMINGQIKANATRHVWRETNFSDSALAGSTHGFSRKVLFFSSNSEPGVRWLFHDNRGTQPTVPHLSSRSISSFFP</sequence>
<gene>
    <name evidence="1" type="ORF">MANES_12G104400</name>
</gene>
<dbReference type="Gene3D" id="3.30.420.10">
    <property type="entry name" value="Ribonuclease H-like superfamily/Ribonuclease H"/>
    <property type="match status" value="1"/>
</dbReference>
<organism evidence="1">
    <name type="scientific">Manihot esculenta</name>
    <name type="common">Cassava</name>
    <name type="synonym">Jatropha manihot</name>
    <dbReference type="NCBI Taxonomy" id="3983"/>
    <lineage>
        <taxon>Eukaryota</taxon>
        <taxon>Viridiplantae</taxon>
        <taxon>Streptophyta</taxon>
        <taxon>Embryophyta</taxon>
        <taxon>Tracheophyta</taxon>
        <taxon>Spermatophyta</taxon>
        <taxon>Magnoliopsida</taxon>
        <taxon>eudicotyledons</taxon>
        <taxon>Gunneridae</taxon>
        <taxon>Pentapetalae</taxon>
        <taxon>rosids</taxon>
        <taxon>fabids</taxon>
        <taxon>Malpighiales</taxon>
        <taxon>Euphorbiaceae</taxon>
        <taxon>Crotonoideae</taxon>
        <taxon>Manihoteae</taxon>
        <taxon>Manihot</taxon>
    </lineage>
</organism>
<proteinExistence type="predicted"/>
<dbReference type="EMBL" id="CM004398">
    <property type="protein sequence ID" value="OAY35471.1"/>
    <property type="molecule type" value="Genomic_DNA"/>
</dbReference>
<dbReference type="InterPro" id="IPR053151">
    <property type="entry name" value="RNase_H-like"/>
</dbReference>
<dbReference type="PANTHER" id="PTHR47723">
    <property type="entry name" value="OS05G0353850 PROTEIN"/>
    <property type="match status" value="1"/>
</dbReference>
<dbReference type="InterPro" id="IPR012337">
    <property type="entry name" value="RNaseH-like_sf"/>
</dbReference>
<dbReference type="SUPFAM" id="SSF53098">
    <property type="entry name" value="Ribonuclease H-like"/>
    <property type="match status" value="1"/>
</dbReference>